<accession>A0ABY6RT00</accession>
<dbReference type="RefSeq" id="WP_122526645.1">
    <property type="nucleotide sequence ID" value="NZ_UPHK01000096.1"/>
</dbReference>
<organism evidence="1 2">
    <name type="scientific">Mycobacterium persicum</name>
    <dbReference type="NCBI Taxonomy" id="1487726"/>
    <lineage>
        <taxon>Bacteria</taxon>
        <taxon>Bacillati</taxon>
        <taxon>Actinomycetota</taxon>
        <taxon>Actinomycetes</taxon>
        <taxon>Mycobacteriales</taxon>
        <taxon>Mycobacteriaceae</taxon>
        <taxon>Mycobacterium</taxon>
    </lineage>
</organism>
<keyword evidence="2" id="KW-1185">Reference proteome</keyword>
<reference evidence="1 2" key="1">
    <citation type="submission" date="2018-09" db="EMBL/GenBank/DDBJ databases">
        <authorList>
            <person name="Tagini F."/>
        </authorList>
    </citation>
    <scope>NUCLEOTIDE SEQUENCE [LARGE SCALE GENOMIC DNA]</scope>
    <source>
        <strain evidence="1 2">MK4</strain>
    </source>
</reference>
<protein>
    <submittedName>
        <fullName evidence="1">Uncharacterized protein</fullName>
    </submittedName>
</protein>
<evidence type="ECO:0000313" key="1">
    <source>
        <dbReference type="EMBL" id="VBA32878.1"/>
    </source>
</evidence>
<sequence>MTAISGDHPPCTFYCGDGEHCDLAHWHDEYWTEDEIRHIWRGHGGIITRIRPATEASPRADGADAHLVYWRVTS</sequence>
<evidence type="ECO:0000313" key="2">
    <source>
        <dbReference type="Proteomes" id="UP000271464"/>
    </source>
</evidence>
<dbReference type="EMBL" id="UPHM01000169">
    <property type="protein sequence ID" value="VBA32878.1"/>
    <property type="molecule type" value="Genomic_DNA"/>
</dbReference>
<proteinExistence type="predicted"/>
<comment type="caution">
    <text evidence="1">The sequence shown here is derived from an EMBL/GenBank/DDBJ whole genome shotgun (WGS) entry which is preliminary data.</text>
</comment>
<gene>
    <name evidence="1" type="ORF">LAUMK4_05818</name>
</gene>
<name>A0ABY6RT00_9MYCO</name>
<dbReference type="Proteomes" id="UP000271464">
    <property type="component" value="Unassembled WGS sequence"/>
</dbReference>